<dbReference type="EMBL" id="AFHQ01000025">
    <property type="protein sequence ID" value="EGK60960.1"/>
    <property type="molecule type" value="Genomic_DNA"/>
</dbReference>
<evidence type="ECO:0000256" key="1">
    <source>
        <dbReference type="SAM" id="SignalP"/>
    </source>
</evidence>
<evidence type="ECO:0000313" key="3">
    <source>
        <dbReference type="Proteomes" id="UP000004067"/>
    </source>
</evidence>
<dbReference type="Proteomes" id="UP000004067">
    <property type="component" value="Unassembled WGS sequence"/>
</dbReference>
<keyword evidence="1" id="KW-0732">Signal</keyword>
<dbReference type="eggNOG" id="ENOG5033R2M">
    <property type="taxonomic scope" value="Bacteria"/>
</dbReference>
<dbReference type="AlphaFoldDB" id="F5RKN2"/>
<dbReference type="STRING" id="888060.HMPREF9081_0817"/>
<feature type="signal peptide" evidence="1">
    <location>
        <begin position="1"/>
        <end position="36"/>
    </location>
</feature>
<feature type="chain" id="PRO_5003326038" evidence="1">
    <location>
        <begin position="37"/>
        <end position="211"/>
    </location>
</feature>
<proteinExistence type="predicted"/>
<keyword evidence="3" id="KW-1185">Reference proteome</keyword>
<protein>
    <submittedName>
        <fullName evidence="2">Uncharacterized protein</fullName>
    </submittedName>
</protein>
<organism evidence="2 3">
    <name type="scientific">Centipeda periodontii DSM 2778</name>
    <dbReference type="NCBI Taxonomy" id="888060"/>
    <lineage>
        <taxon>Bacteria</taxon>
        <taxon>Bacillati</taxon>
        <taxon>Bacillota</taxon>
        <taxon>Negativicutes</taxon>
        <taxon>Selenomonadales</taxon>
        <taxon>Selenomonadaceae</taxon>
        <taxon>Centipeda</taxon>
    </lineage>
</organism>
<gene>
    <name evidence="2" type="ORF">HMPREF9081_0817</name>
</gene>
<accession>F5RKN2</accession>
<name>F5RKN2_9FIRM</name>
<dbReference type="HOGENOM" id="CLU_1303079_0_0_9"/>
<reference evidence="2 3" key="1">
    <citation type="submission" date="2011-04" db="EMBL/GenBank/DDBJ databases">
        <authorList>
            <person name="Muzny D."/>
            <person name="Qin X."/>
            <person name="Deng J."/>
            <person name="Jiang H."/>
            <person name="Liu Y."/>
            <person name="Qu J."/>
            <person name="Song X.-Z."/>
            <person name="Zhang L."/>
            <person name="Thornton R."/>
            <person name="Coyle M."/>
            <person name="Francisco L."/>
            <person name="Jackson L."/>
            <person name="Javaid M."/>
            <person name="Korchina V."/>
            <person name="Kovar C."/>
            <person name="Mata R."/>
            <person name="Mathew T."/>
            <person name="Ngo R."/>
            <person name="Nguyen L."/>
            <person name="Nguyen N."/>
            <person name="Okwuonu G."/>
            <person name="Ongeri F."/>
            <person name="Pham C."/>
            <person name="Simmons D."/>
            <person name="Wilczek-Boney K."/>
            <person name="Hale W."/>
            <person name="Jakkamsetti A."/>
            <person name="Pham P."/>
            <person name="Ruth R."/>
            <person name="San Lucas F."/>
            <person name="Warren J."/>
            <person name="Zhang J."/>
            <person name="Zhao Z."/>
            <person name="Zhou C."/>
            <person name="Zhu D."/>
            <person name="Lee S."/>
            <person name="Bess C."/>
            <person name="Blankenburg K."/>
            <person name="Forbes L."/>
            <person name="Fu Q."/>
            <person name="Gubbala S."/>
            <person name="Hirani K."/>
            <person name="Jayaseelan J.C."/>
            <person name="Lara F."/>
            <person name="Munidasa M."/>
            <person name="Palculict T."/>
            <person name="Patil S."/>
            <person name="Pu L.-L."/>
            <person name="Saada N."/>
            <person name="Tang L."/>
            <person name="Weissenberger G."/>
            <person name="Zhu Y."/>
            <person name="Hemphill L."/>
            <person name="Shang Y."/>
            <person name="Youmans B."/>
            <person name="Ayvaz T."/>
            <person name="Ross M."/>
            <person name="Santibanez J."/>
            <person name="Aqrawi P."/>
            <person name="Gross S."/>
            <person name="Joshi V."/>
            <person name="Fowler G."/>
            <person name="Nazareth L."/>
            <person name="Reid J."/>
            <person name="Worley K."/>
            <person name="Petrosino J."/>
            <person name="Highlander S."/>
            <person name="Gibbs R."/>
        </authorList>
    </citation>
    <scope>NUCLEOTIDE SEQUENCE [LARGE SCALE GENOMIC DNA]</scope>
    <source>
        <strain evidence="2 3">DSM 2778</strain>
    </source>
</reference>
<evidence type="ECO:0000313" key="2">
    <source>
        <dbReference type="EMBL" id="EGK60960.1"/>
    </source>
</evidence>
<comment type="caution">
    <text evidence="2">The sequence shown here is derived from an EMBL/GenBank/DDBJ whole genome shotgun (WGS) entry which is preliminary data.</text>
</comment>
<sequence>MDEKETMMTFCRKKTLCRAMLLLAPLFFFGANYGQAAPETTPPQQVVGSAAPTEASTIQIFSMEFRHPVADGALMRIVCQIDAPVKNALPAEEIAAQGLDPNSFITCLGEFVGKEFTNGRHLDIRERYVPWTQELEASLQDVIAAHNLTAENDYGARAETVLNPAYNILIAYKDGRSLHITSEGPTVNEHEAHIEDILLTWADEAFAAGGK</sequence>